<comment type="caution">
    <text evidence="2">The sequence shown here is derived from an EMBL/GenBank/DDBJ whole genome shotgun (WGS) entry which is preliminary data.</text>
</comment>
<evidence type="ECO:0000256" key="1">
    <source>
        <dbReference type="SAM" id="SignalP"/>
    </source>
</evidence>
<evidence type="ECO:0000313" key="2">
    <source>
        <dbReference type="EMBL" id="NDY94442.1"/>
    </source>
</evidence>
<keyword evidence="1" id="KW-0732">Signal</keyword>
<dbReference type="PANTHER" id="PTHR36573:SF1">
    <property type="entry name" value="INTERMEMBRANE PHOSPHOLIPID TRANSPORT SYSTEM BINDING PROTEIN MLAC"/>
    <property type="match status" value="1"/>
</dbReference>
<dbReference type="RefSeq" id="WP_164209603.1">
    <property type="nucleotide sequence ID" value="NZ_JAAGSC010000031.1"/>
</dbReference>
<sequence>MPKILILVLALATGMPALANPAEPVELIRQTTEELFTLIDQNRSEFEQDPERLQEALRERLLPHLDTVYSARLVLGRHGRGLEQEKIEAFAEALSNVLMRNYATGLLDFESRDQVEILPLAGDNTERATRVRTRLELDSGEQAPVDYVLRRSDDQWRVFDVIIEGISYVATFRNQIGEEIRRDGFDSMLARLQAGDIELDVDVES</sequence>
<dbReference type="PIRSF" id="PIRSF004649">
    <property type="entry name" value="MlaC"/>
    <property type="match status" value="1"/>
</dbReference>
<feature type="chain" id="PRO_5032271187" evidence="1">
    <location>
        <begin position="20"/>
        <end position="205"/>
    </location>
</feature>
<dbReference type="Pfam" id="PF05494">
    <property type="entry name" value="MlaC"/>
    <property type="match status" value="1"/>
</dbReference>
<keyword evidence="3" id="KW-1185">Reference proteome</keyword>
<dbReference type="PANTHER" id="PTHR36573">
    <property type="entry name" value="INTERMEMBRANE PHOSPHOLIPID TRANSPORT SYSTEM BINDING PROTEIN MLAC"/>
    <property type="match status" value="1"/>
</dbReference>
<reference evidence="2 3" key="1">
    <citation type="submission" date="2020-02" db="EMBL/GenBank/DDBJ databases">
        <authorList>
            <person name="Zhang X.-Y."/>
        </authorList>
    </citation>
    <scope>NUCLEOTIDE SEQUENCE [LARGE SCALE GENOMIC DNA]</scope>
    <source>
        <strain evidence="2 3">C33</strain>
    </source>
</reference>
<accession>A0A845UW17</accession>
<feature type="signal peptide" evidence="1">
    <location>
        <begin position="1"/>
        <end position="19"/>
    </location>
</feature>
<organism evidence="2 3">
    <name type="scientific">Wenzhouxiangella limi</name>
    <dbReference type="NCBI Taxonomy" id="2707351"/>
    <lineage>
        <taxon>Bacteria</taxon>
        <taxon>Pseudomonadati</taxon>
        <taxon>Pseudomonadota</taxon>
        <taxon>Gammaproteobacteria</taxon>
        <taxon>Chromatiales</taxon>
        <taxon>Wenzhouxiangellaceae</taxon>
        <taxon>Wenzhouxiangella</taxon>
    </lineage>
</organism>
<protein>
    <submittedName>
        <fullName evidence="2">ABC transporter substrate-binding protein</fullName>
    </submittedName>
</protein>
<dbReference type="InterPro" id="IPR042245">
    <property type="entry name" value="Tgt2/MlaC_sf"/>
</dbReference>
<proteinExistence type="predicted"/>
<name>A0A845UW17_9GAMM</name>
<dbReference type="Proteomes" id="UP000484885">
    <property type="component" value="Unassembled WGS sequence"/>
</dbReference>
<evidence type="ECO:0000313" key="3">
    <source>
        <dbReference type="Proteomes" id="UP000484885"/>
    </source>
</evidence>
<dbReference type="InterPro" id="IPR008869">
    <property type="entry name" value="MlaC/ttg2D"/>
</dbReference>
<dbReference type="EMBL" id="JAAGSC010000031">
    <property type="protein sequence ID" value="NDY94442.1"/>
    <property type="molecule type" value="Genomic_DNA"/>
</dbReference>
<dbReference type="AlphaFoldDB" id="A0A845UW17"/>
<gene>
    <name evidence="2" type="ORF">G3I74_01690</name>
</gene>
<dbReference type="Gene3D" id="3.10.450.710">
    <property type="entry name" value="Tgt2/MlaC"/>
    <property type="match status" value="1"/>
</dbReference>